<evidence type="ECO:0000256" key="6">
    <source>
        <dbReference type="ARBA" id="ARBA00022603"/>
    </source>
</evidence>
<evidence type="ECO:0000256" key="1">
    <source>
        <dbReference type="ARBA" id="ARBA00004496"/>
    </source>
</evidence>
<dbReference type="InterPro" id="IPR015947">
    <property type="entry name" value="PUA-like_sf"/>
</dbReference>
<dbReference type="Proteomes" id="UP000298416">
    <property type="component" value="Unassembled WGS sequence"/>
</dbReference>
<evidence type="ECO:0000256" key="5">
    <source>
        <dbReference type="ARBA" id="ARBA00022552"/>
    </source>
</evidence>
<keyword evidence="7" id="KW-0808">Transferase</keyword>
<evidence type="ECO:0000259" key="11">
    <source>
        <dbReference type="Pfam" id="PF01878"/>
    </source>
</evidence>
<dbReference type="InterPro" id="IPR006700">
    <property type="entry name" value="RsmE"/>
</dbReference>
<keyword evidence="5" id="KW-0698">rRNA processing</keyword>
<evidence type="ECO:0000313" key="14">
    <source>
        <dbReference type="EMBL" id="KAG6406664.1"/>
    </source>
</evidence>
<dbReference type="Gene3D" id="3.40.1280.10">
    <property type="match status" value="1"/>
</dbReference>
<dbReference type="InterPro" id="IPR029028">
    <property type="entry name" value="Alpha/beta_knot_MTases"/>
</dbReference>
<organism evidence="14">
    <name type="scientific">Salvia splendens</name>
    <name type="common">Scarlet sage</name>
    <dbReference type="NCBI Taxonomy" id="180675"/>
    <lineage>
        <taxon>Eukaryota</taxon>
        <taxon>Viridiplantae</taxon>
        <taxon>Streptophyta</taxon>
        <taxon>Embryophyta</taxon>
        <taxon>Tracheophyta</taxon>
        <taxon>Spermatophyta</taxon>
        <taxon>Magnoliopsida</taxon>
        <taxon>eudicotyledons</taxon>
        <taxon>Gunneridae</taxon>
        <taxon>Pentapetalae</taxon>
        <taxon>asterids</taxon>
        <taxon>lamiids</taxon>
        <taxon>Lamiales</taxon>
        <taxon>Lamiaceae</taxon>
        <taxon>Nepetoideae</taxon>
        <taxon>Mentheae</taxon>
        <taxon>Salviinae</taxon>
        <taxon>Salvia</taxon>
        <taxon>Salvia subgen. Calosphace</taxon>
        <taxon>core Calosphace</taxon>
    </lineage>
</organism>
<dbReference type="InterPro" id="IPR046886">
    <property type="entry name" value="RsmE_MTase_dom"/>
</dbReference>
<keyword evidence="15" id="KW-1185">Reference proteome</keyword>
<dbReference type="Pfam" id="PF01878">
    <property type="entry name" value="EVE"/>
    <property type="match status" value="1"/>
</dbReference>
<dbReference type="Pfam" id="PF04452">
    <property type="entry name" value="Methyltrans_RNA"/>
    <property type="match status" value="1"/>
</dbReference>
<evidence type="ECO:0000256" key="2">
    <source>
        <dbReference type="ARBA" id="ARBA00005528"/>
    </source>
</evidence>
<evidence type="ECO:0000259" key="13">
    <source>
        <dbReference type="Pfam" id="PF20260"/>
    </source>
</evidence>
<dbReference type="NCBIfam" id="TIGR00046">
    <property type="entry name" value="RsmE family RNA methyltransferase"/>
    <property type="match status" value="1"/>
</dbReference>
<evidence type="ECO:0000313" key="15">
    <source>
        <dbReference type="Proteomes" id="UP000298416"/>
    </source>
</evidence>
<dbReference type="GO" id="GO:0070475">
    <property type="term" value="P:rRNA base methylation"/>
    <property type="evidence" value="ECO:0007669"/>
    <property type="project" value="TreeGrafter"/>
</dbReference>
<dbReference type="AlphaFoldDB" id="A0A8X8ZJW9"/>
<dbReference type="InterPro" id="IPR046887">
    <property type="entry name" value="RsmE_PUA-like"/>
</dbReference>
<accession>A0A8X8ZJW9</accession>
<evidence type="ECO:0000256" key="3">
    <source>
        <dbReference type="ARBA" id="ARBA00012328"/>
    </source>
</evidence>
<feature type="domain" description="Ribosomal RNA small subunit methyltransferase E PUA-like" evidence="13">
    <location>
        <begin position="308"/>
        <end position="352"/>
    </location>
</feature>
<name>A0A8X8ZJW9_SALSN</name>
<proteinExistence type="inferred from homology"/>
<comment type="function">
    <text evidence="9">Specifically methylates the N3 position of the uracil ring of uridine 1498 (m3U1498) in 16S rRNA. Acts on the fully assembled 30S ribosomal subunit.</text>
</comment>
<comment type="catalytic activity">
    <reaction evidence="10">
        <text>uridine(1498) in 16S rRNA + S-adenosyl-L-methionine = N(3)-methyluridine(1498) in 16S rRNA + S-adenosyl-L-homocysteine + H(+)</text>
        <dbReference type="Rhea" id="RHEA:42920"/>
        <dbReference type="Rhea" id="RHEA-COMP:10283"/>
        <dbReference type="Rhea" id="RHEA-COMP:10284"/>
        <dbReference type="ChEBI" id="CHEBI:15378"/>
        <dbReference type="ChEBI" id="CHEBI:57856"/>
        <dbReference type="ChEBI" id="CHEBI:59789"/>
        <dbReference type="ChEBI" id="CHEBI:65315"/>
        <dbReference type="ChEBI" id="CHEBI:74502"/>
        <dbReference type="EC" id="2.1.1.193"/>
    </reaction>
</comment>
<dbReference type="GO" id="GO:0005737">
    <property type="term" value="C:cytoplasm"/>
    <property type="evidence" value="ECO:0007669"/>
    <property type="project" value="UniProtKB-SubCell"/>
</dbReference>
<protein>
    <recommendedName>
        <fullName evidence="3">16S rRNA (uracil(1498)-N(3))-methyltransferase</fullName>
        <ecNumber evidence="3">2.1.1.193</ecNumber>
    </recommendedName>
</protein>
<dbReference type="PANTHER" id="PTHR30027:SF3">
    <property type="entry name" value="16S RRNA (URACIL(1498)-N(3))-METHYLTRANSFERASE"/>
    <property type="match status" value="1"/>
</dbReference>
<evidence type="ECO:0000256" key="8">
    <source>
        <dbReference type="ARBA" id="ARBA00022691"/>
    </source>
</evidence>
<dbReference type="Pfam" id="PF20260">
    <property type="entry name" value="PUA_4"/>
    <property type="match status" value="1"/>
</dbReference>
<comment type="similarity">
    <text evidence="2">Belongs to the RNA methyltransferase RsmE family.</text>
</comment>
<dbReference type="SUPFAM" id="SSF75217">
    <property type="entry name" value="alpha/beta knot"/>
    <property type="match status" value="1"/>
</dbReference>
<reference evidence="14" key="2">
    <citation type="submission" date="2020-08" db="EMBL/GenBank/DDBJ databases">
        <title>Plant Genome Project.</title>
        <authorList>
            <person name="Zhang R.-G."/>
        </authorList>
    </citation>
    <scope>NUCLEOTIDE SEQUENCE</scope>
    <source>
        <strain evidence="14">Huo1</strain>
        <tissue evidence="14">Leaf</tissue>
    </source>
</reference>
<gene>
    <name evidence="14" type="ORF">SASPL_134271</name>
</gene>
<comment type="subcellular location">
    <subcellularLocation>
        <location evidence="1">Cytoplasm</location>
    </subcellularLocation>
</comment>
<dbReference type="InterPro" id="IPR029026">
    <property type="entry name" value="tRNA_m1G_MTases_N"/>
</dbReference>
<evidence type="ECO:0000259" key="12">
    <source>
        <dbReference type="Pfam" id="PF04452"/>
    </source>
</evidence>
<keyword evidence="8" id="KW-0949">S-adenosyl-L-methionine</keyword>
<reference evidence="14" key="1">
    <citation type="submission" date="2018-01" db="EMBL/GenBank/DDBJ databases">
        <authorList>
            <person name="Mao J.F."/>
        </authorList>
    </citation>
    <scope>NUCLEOTIDE SEQUENCE</scope>
    <source>
        <strain evidence="14">Huo1</strain>
        <tissue evidence="14">Leaf</tissue>
    </source>
</reference>
<dbReference type="EMBL" id="PNBA02000012">
    <property type="protein sequence ID" value="KAG6406664.1"/>
    <property type="molecule type" value="Genomic_DNA"/>
</dbReference>
<dbReference type="SUPFAM" id="SSF88697">
    <property type="entry name" value="PUA domain-like"/>
    <property type="match status" value="2"/>
</dbReference>
<evidence type="ECO:0000256" key="4">
    <source>
        <dbReference type="ARBA" id="ARBA00022490"/>
    </source>
</evidence>
<comment type="caution">
    <text evidence="14">The sequence shown here is derived from an EMBL/GenBank/DDBJ whole genome shotgun (WGS) entry which is preliminary data.</text>
</comment>
<keyword evidence="6" id="KW-0489">Methyltransferase</keyword>
<evidence type="ECO:0000256" key="7">
    <source>
        <dbReference type="ARBA" id="ARBA00022679"/>
    </source>
</evidence>
<dbReference type="PANTHER" id="PTHR30027">
    <property type="entry name" value="RIBOSOMAL RNA SMALL SUBUNIT METHYLTRANSFERASE E"/>
    <property type="match status" value="1"/>
</dbReference>
<dbReference type="GO" id="GO:0070042">
    <property type="term" value="F:rRNA (uridine-N3-)-methyltransferase activity"/>
    <property type="evidence" value="ECO:0007669"/>
    <property type="project" value="TreeGrafter"/>
</dbReference>
<dbReference type="FunFam" id="3.40.1280.10:FF:000018">
    <property type="entry name" value="uncharacterized protein LOC106771328 isoform X2"/>
    <property type="match status" value="1"/>
</dbReference>
<evidence type="ECO:0000256" key="9">
    <source>
        <dbReference type="ARBA" id="ARBA00025699"/>
    </source>
</evidence>
<dbReference type="EC" id="2.1.1.193" evidence="3"/>
<evidence type="ECO:0000256" key="10">
    <source>
        <dbReference type="ARBA" id="ARBA00047944"/>
    </source>
</evidence>
<keyword evidence="4" id="KW-0963">Cytoplasm</keyword>
<feature type="domain" description="EVE" evidence="11">
    <location>
        <begin position="16"/>
        <end position="141"/>
    </location>
</feature>
<dbReference type="Gene3D" id="3.10.590.10">
    <property type="entry name" value="ph1033 like domains"/>
    <property type="match status" value="1"/>
</dbReference>
<dbReference type="InterPro" id="IPR002740">
    <property type="entry name" value="EVE_domain"/>
</dbReference>
<feature type="domain" description="Ribosomal RNA small subunit methyltransferase E methyltransferase" evidence="12">
    <location>
        <begin position="368"/>
        <end position="522"/>
    </location>
</feature>
<dbReference type="CDD" id="cd18084">
    <property type="entry name" value="RsmE-like"/>
    <property type="match status" value="1"/>
</dbReference>
<sequence length="534" mass="58914">MEISDENLKPEEEKCNYWLLKTEPAEWSWDDQAANGGVSNWDGVKNKQAQKYMKSMKMGDLCFFYHSGAKSRRVVGVVEVVREWYGEAEAVDVRAVGEMRAAVGLVEMKKELKGVEFALFRQPRLSVLPVEKGVWERVCRMGGGYGDDGDGDGDGDDDKDKDKVFLCKIAMGFAASLVYLLDERFDQMRMCDAAEIRIEVVMMIRLAFKHFLCEIAMVFAESCFKTLCVELGVVAPAINPAAGALPMQVISCNPRLFSLINRSTQHFNLRPFSSSSSSSAYSSQSRGGLPRFFSETLLTTKGGVVRVKGDEFWHMTKVLRLGIDDRVELFNGKGGLVEGRIESIDRSGVDFEAVENPKLVSPPTTQWHVFAAFSTLKGGRADWLVEKCTELGASSVTPLLTVRSQSISENRADRLQRVVLAAAKQCQRLHEMILKPPIAVGELLPVVANSRLAFLAAAEATPVFNALSSLNKEPNGIIIIGPEGDFTEEEMNSLREAGAIAVGLGPHRLRVETATMALLSTVMLWSDCQEFASN</sequence>